<sequence length="507" mass="54492">MAVKVNNPASPASLLFISLIIVIVTKINGQEFTLHEATIEGIQRAFAENRLTSRQVVEFYLNQIETLNPILRSVVEVNPDALDLADEADRRKGRDDLGRSLNGIPVLLKDTIATKDKLNTTAGSYALLGSVVGRDAGVVEKLRAAGAVILGKASLTEWYSFRALGHVPNGCGSAISVAANMVTVSIGSETHGSILCPADHNSVVGFKPTVGLTSRAGVVPVLPPYDTIGTLSRTVSDAVYVLDTIVGYDQRDHEATKEASKFIPLGGYKQFLKLDGLKGKRLGVVRKPFVNSINKPSVLHAFESHLNTLRQKGATIVDNLEIQNVNIVLNPGKSGELVSMLAEFKLSINDYLKELVASPVRSLADIIAFNEKHPDLEKTKEYGQATFISSEKTNGIGEKEIKAAELMKNLSRDGFEKIMVANELDALVTPGTGAISVVALGGYPGITVPAGYDDKGMPFGLCFGGLKGTEPKLIEAAYAFEQATFVRRPPFSRSLKLEDKGGLFGSW</sequence>
<dbReference type="PANTHER" id="PTHR42678">
    <property type="entry name" value="AMIDASE"/>
    <property type="match status" value="1"/>
</dbReference>
<dbReference type="EMBL" id="JXTB01000186">
    <property type="protein sequence ID" value="PON55084.1"/>
    <property type="molecule type" value="Genomic_DNA"/>
</dbReference>
<evidence type="ECO:0000259" key="2">
    <source>
        <dbReference type="Pfam" id="PF01425"/>
    </source>
</evidence>
<feature type="chain" id="PRO_5015116145" evidence="1">
    <location>
        <begin position="30"/>
        <end position="507"/>
    </location>
</feature>
<evidence type="ECO:0000313" key="4">
    <source>
        <dbReference type="Proteomes" id="UP000237105"/>
    </source>
</evidence>
<dbReference type="Gene3D" id="3.90.1300.10">
    <property type="entry name" value="Amidase signature (AS) domain"/>
    <property type="match status" value="1"/>
</dbReference>
<comment type="caution">
    <text evidence="3">The sequence shown here is derived from an EMBL/GenBank/DDBJ whole genome shotgun (WGS) entry which is preliminary data.</text>
</comment>
<dbReference type="PANTHER" id="PTHR42678:SF25">
    <property type="entry name" value="AMIDASE C869.01"/>
    <property type="match status" value="1"/>
</dbReference>
<proteinExistence type="predicted"/>
<organism evidence="3 4">
    <name type="scientific">Parasponia andersonii</name>
    <name type="common">Sponia andersonii</name>
    <dbReference type="NCBI Taxonomy" id="3476"/>
    <lineage>
        <taxon>Eukaryota</taxon>
        <taxon>Viridiplantae</taxon>
        <taxon>Streptophyta</taxon>
        <taxon>Embryophyta</taxon>
        <taxon>Tracheophyta</taxon>
        <taxon>Spermatophyta</taxon>
        <taxon>Magnoliopsida</taxon>
        <taxon>eudicotyledons</taxon>
        <taxon>Gunneridae</taxon>
        <taxon>Pentapetalae</taxon>
        <taxon>rosids</taxon>
        <taxon>fabids</taxon>
        <taxon>Rosales</taxon>
        <taxon>Cannabaceae</taxon>
        <taxon>Parasponia</taxon>
    </lineage>
</organism>
<dbReference type="InterPro" id="IPR036928">
    <property type="entry name" value="AS_sf"/>
</dbReference>
<protein>
    <submittedName>
        <fullName evidence="3">Amidase</fullName>
    </submittedName>
</protein>
<dbReference type="OrthoDB" id="566138at2759"/>
<feature type="domain" description="Amidase" evidence="2">
    <location>
        <begin position="56"/>
        <end position="432"/>
    </location>
</feature>
<reference evidence="4" key="1">
    <citation type="submission" date="2016-06" db="EMBL/GenBank/DDBJ databases">
        <title>Parallel loss of symbiosis genes in relatives of nitrogen-fixing non-legume Parasponia.</title>
        <authorList>
            <person name="Van Velzen R."/>
            <person name="Holmer R."/>
            <person name="Bu F."/>
            <person name="Rutten L."/>
            <person name="Van Zeijl A."/>
            <person name="Liu W."/>
            <person name="Santuari L."/>
            <person name="Cao Q."/>
            <person name="Sharma T."/>
            <person name="Shen D."/>
            <person name="Roswanjaya Y."/>
            <person name="Wardhani T."/>
            <person name="Kalhor M.S."/>
            <person name="Jansen J."/>
            <person name="Van den Hoogen J."/>
            <person name="Gungor B."/>
            <person name="Hartog M."/>
            <person name="Hontelez J."/>
            <person name="Verver J."/>
            <person name="Yang W.-C."/>
            <person name="Schijlen E."/>
            <person name="Repin R."/>
            <person name="Schilthuizen M."/>
            <person name="Schranz E."/>
            <person name="Heidstra R."/>
            <person name="Miyata K."/>
            <person name="Fedorova E."/>
            <person name="Kohlen W."/>
            <person name="Bisseling T."/>
            <person name="Smit S."/>
            <person name="Geurts R."/>
        </authorList>
    </citation>
    <scope>NUCLEOTIDE SEQUENCE [LARGE SCALE GENOMIC DNA]</scope>
    <source>
        <strain evidence="4">cv. WU1-14</strain>
    </source>
</reference>
<dbReference type="STRING" id="3476.A0A2P5C250"/>
<dbReference type="Pfam" id="PF01425">
    <property type="entry name" value="Amidase"/>
    <property type="match status" value="1"/>
</dbReference>
<dbReference type="SUPFAM" id="SSF75304">
    <property type="entry name" value="Amidase signature (AS) enzymes"/>
    <property type="match status" value="1"/>
</dbReference>
<evidence type="ECO:0000256" key="1">
    <source>
        <dbReference type="SAM" id="SignalP"/>
    </source>
</evidence>
<dbReference type="InterPro" id="IPR023631">
    <property type="entry name" value="Amidase_dom"/>
</dbReference>
<gene>
    <name evidence="3" type="ORF">PanWU01x14_190120</name>
</gene>
<dbReference type="Proteomes" id="UP000237105">
    <property type="component" value="Unassembled WGS sequence"/>
</dbReference>
<keyword evidence="1" id="KW-0732">Signal</keyword>
<evidence type="ECO:0000313" key="3">
    <source>
        <dbReference type="EMBL" id="PON55084.1"/>
    </source>
</evidence>
<keyword evidence="4" id="KW-1185">Reference proteome</keyword>
<feature type="signal peptide" evidence="1">
    <location>
        <begin position="1"/>
        <end position="29"/>
    </location>
</feature>
<name>A0A2P5C250_PARAD</name>
<accession>A0A2P5C250</accession>
<dbReference type="AlphaFoldDB" id="A0A2P5C250"/>